<dbReference type="Proteomes" id="UP000326924">
    <property type="component" value="Unassembled WGS sequence"/>
</dbReference>
<feature type="domain" description="F-box" evidence="1">
    <location>
        <begin position="19"/>
        <end position="64"/>
    </location>
</feature>
<dbReference type="AlphaFoldDB" id="A0A5J5EIL0"/>
<dbReference type="InterPro" id="IPR001810">
    <property type="entry name" value="F-box_dom"/>
</dbReference>
<dbReference type="SUPFAM" id="SSF81383">
    <property type="entry name" value="F-box domain"/>
    <property type="match status" value="1"/>
</dbReference>
<accession>A0A5J5EIL0</accession>
<dbReference type="EMBL" id="VXIS01000313">
    <property type="protein sequence ID" value="KAA8894766.1"/>
    <property type="molecule type" value="Genomic_DNA"/>
</dbReference>
<keyword evidence="3" id="KW-1185">Reference proteome</keyword>
<evidence type="ECO:0000313" key="2">
    <source>
        <dbReference type="EMBL" id="KAA8894766.1"/>
    </source>
</evidence>
<evidence type="ECO:0000259" key="1">
    <source>
        <dbReference type="PROSITE" id="PS50181"/>
    </source>
</evidence>
<dbReference type="PROSITE" id="PS50181">
    <property type="entry name" value="FBOX"/>
    <property type="match status" value="1"/>
</dbReference>
<proteinExistence type="predicted"/>
<dbReference type="Pfam" id="PF12937">
    <property type="entry name" value="F-box-like"/>
    <property type="match status" value="1"/>
</dbReference>
<organism evidence="2 3">
    <name type="scientific">Sphaerosporella brunnea</name>
    <dbReference type="NCBI Taxonomy" id="1250544"/>
    <lineage>
        <taxon>Eukaryota</taxon>
        <taxon>Fungi</taxon>
        <taxon>Dikarya</taxon>
        <taxon>Ascomycota</taxon>
        <taxon>Pezizomycotina</taxon>
        <taxon>Pezizomycetes</taxon>
        <taxon>Pezizales</taxon>
        <taxon>Pyronemataceae</taxon>
        <taxon>Sphaerosporella</taxon>
    </lineage>
</organism>
<comment type="caution">
    <text evidence="2">The sequence shown here is derived from an EMBL/GenBank/DDBJ whole genome shotgun (WGS) entry which is preliminary data.</text>
</comment>
<protein>
    <recommendedName>
        <fullName evidence="1">F-box domain-containing protein</fullName>
    </recommendedName>
</protein>
<name>A0A5J5EIL0_9PEZI</name>
<reference evidence="2 3" key="1">
    <citation type="submission" date="2019-09" db="EMBL/GenBank/DDBJ databases">
        <title>Draft genome of the ectomycorrhizal ascomycete Sphaerosporella brunnea.</title>
        <authorList>
            <consortium name="DOE Joint Genome Institute"/>
            <person name="Benucci G.M."/>
            <person name="Marozzi G."/>
            <person name="Antonielli L."/>
            <person name="Sanchez S."/>
            <person name="Marco P."/>
            <person name="Wang X."/>
            <person name="Falini L.B."/>
            <person name="Barry K."/>
            <person name="Haridas S."/>
            <person name="Lipzen A."/>
            <person name="Labutti K."/>
            <person name="Grigoriev I.V."/>
            <person name="Murat C."/>
            <person name="Martin F."/>
            <person name="Albertini E."/>
            <person name="Donnini D."/>
            <person name="Bonito G."/>
        </authorList>
    </citation>
    <scope>NUCLEOTIDE SEQUENCE [LARGE SCALE GENOMIC DNA]</scope>
    <source>
        <strain evidence="2 3">Sb_GMNB300</strain>
    </source>
</reference>
<gene>
    <name evidence="2" type="ORF">FN846DRAFT_894780</name>
</gene>
<dbReference type="InterPro" id="IPR036047">
    <property type="entry name" value="F-box-like_dom_sf"/>
</dbReference>
<evidence type="ECO:0000313" key="3">
    <source>
        <dbReference type="Proteomes" id="UP000326924"/>
    </source>
</evidence>
<dbReference type="InParanoid" id="A0A5J5EIL0"/>
<sequence length="187" mass="20993">MAAEFDLAEYFKDVLTPQPHTLLRLPVELLLHIARCLPAHDLYALACANRFLYRSLKYDLYDAVAQARAAVHAVINDDKRALDSQDKKLTRGCCRNLPAIAKHYASTDVMALLAVFGADARGRRRRRVRIARPNEPSALLVDPLYDAIEFLMLVFVLWMGSCDVGFAPQLVCASVTWVILGDIYSRS</sequence>